<dbReference type="SUPFAM" id="SSF53850">
    <property type="entry name" value="Periplasmic binding protein-like II"/>
    <property type="match status" value="1"/>
</dbReference>
<evidence type="ECO:0000256" key="1">
    <source>
        <dbReference type="ARBA" id="ARBA00009437"/>
    </source>
</evidence>
<dbReference type="InterPro" id="IPR036388">
    <property type="entry name" value="WH-like_DNA-bd_sf"/>
</dbReference>
<accession>A0A3P4B4D9</accession>
<dbReference type="PROSITE" id="PS50931">
    <property type="entry name" value="HTH_LYSR"/>
    <property type="match status" value="1"/>
</dbReference>
<dbReference type="Gene3D" id="3.40.190.10">
    <property type="entry name" value="Periplasmic binding protein-like II"/>
    <property type="match status" value="2"/>
</dbReference>
<evidence type="ECO:0000313" key="6">
    <source>
        <dbReference type="EMBL" id="VCU71143.1"/>
    </source>
</evidence>
<sequence>MINLSPRGLEVLAAVAETGSFAAAANRLGIAQPSVSQHVQALERRAGTALFLRRRGRSAVLTEAGERVLAHARTMLSDVARLSEALEVGAGTVRRILFACQRPVANAVLPPVLASFARAHPEYELALVAGTLDEVVTHLRDGTADLGCFLSRWAPEGVASRAISVERYALVAAPSHPLAGRSHIDPDELSRQKFVRAAHRSGFSEQMADMLREAGIGHTPVASRATESGMVRELAAAGVGIWCTLAQAVRGDIESGALVELHTGGPPMTMDLRLATGTRRLPAPGARLLAEHIESTLRGAGRAAIRPPASAPA</sequence>
<dbReference type="Proteomes" id="UP000277294">
    <property type="component" value="Unassembled WGS sequence"/>
</dbReference>
<dbReference type="PRINTS" id="PR00039">
    <property type="entry name" value="HTHLYSR"/>
</dbReference>
<dbReference type="OrthoDB" id="8751315at2"/>
<name>A0A3P4B4D9_9BURK</name>
<feature type="domain" description="HTH lysR-type" evidence="5">
    <location>
        <begin position="4"/>
        <end position="62"/>
    </location>
</feature>
<gene>
    <name evidence="6" type="primary">cysL_3</name>
    <name evidence="6" type="ORF">PIGHUM_03224</name>
</gene>
<evidence type="ECO:0000313" key="7">
    <source>
        <dbReference type="Proteomes" id="UP000277294"/>
    </source>
</evidence>
<dbReference type="PANTHER" id="PTHR30126">
    <property type="entry name" value="HTH-TYPE TRANSCRIPTIONAL REGULATOR"/>
    <property type="match status" value="1"/>
</dbReference>
<dbReference type="GO" id="GO:0000976">
    <property type="term" value="F:transcription cis-regulatory region binding"/>
    <property type="evidence" value="ECO:0007669"/>
    <property type="project" value="TreeGrafter"/>
</dbReference>
<evidence type="ECO:0000256" key="3">
    <source>
        <dbReference type="ARBA" id="ARBA00023125"/>
    </source>
</evidence>
<keyword evidence="4" id="KW-0804">Transcription</keyword>
<comment type="similarity">
    <text evidence="1">Belongs to the LysR transcriptional regulatory family.</text>
</comment>
<dbReference type="SUPFAM" id="SSF46785">
    <property type="entry name" value="Winged helix' DNA-binding domain"/>
    <property type="match status" value="1"/>
</dbReference>
<dbReference type="Pfam" id="PF00126">
    <property type="entry name" value="HTH_1"/>
    <property type="match status" value="1"/>
</dbReference>
<dbReference type="AlphaFoldDB" id="A0A3P4B4D9"/>
<protein>
    <submittedName>
        <fullName evidence="6">HTH-type transcriptional regulator CysL</fullName>
    </submittedName>
</protein>
<dbReference type="InterPro" id="IPR005119">
    <property type="entry name" value="LysR_subst-bd"/>
</dbReference>
<keyword evidence="7" id="KW-1185">Reference proteome</keyword>
<dbReference type="GO" id="GO:0003700">
    <property type="term" value="F:DNA-binding transcription factor activity"/>
    <property type="evidence" value="ECO:0007669"/>
    <property type="project" value="InterPro"/>
</dbReference>
<dbReference type="InterPro" id="IPR000847">
    <property type="entry name" value="LysR_HTH_N"/>
</dbReference>
<keyword evidence="3" id="KW-0238">DNA-binding</keyword>
<dbReference type="Gene3D" id="1.10.10.10">
    <property type="entry name" value="Winged helix-like DNA-binding domain superfamily/Winged helix DNA-binding domain"/>
    <property type="match status" value="1"/>
</dbReference>
<evidence type="ECO:0000256" key="4">
    <source>
        <dbReference type="ARBA" id="ARBA00023163"/>
    </source>
</evidence>
<evidence type="ECO:0000259" key="5">
    <source>
        <dbReference type="PROSITE" id="PS50931"/>
    </source>
</evidence>
<proteinExistence type="inferred from homology"/>
<dbReference type="Pfam" id="PF03466">
    <property type="entry name" value="LysR_substrate"/>
    <property type="match status" value="1"/>
</dbReference>
<dbReference type="RefSeq" id="WP_124080599.1">
    <property type="nucleotide sequence ID" value="NZ_UWPJ01000024.1"/>
</dbReference>
<dbReference type="PANTHER" id="PTHR30126:SF39">
    <property type="entry name" value="HTH-TYPE TRANSCRIPTIONAL REGULATOR CYSL"/>
    <property type="match status" value="1"/>
</dbReference>
<evidence type="ECO:0000256" key="2">
    <source>
        <dbReference type="ARBA" id="ARBA00023015"/>
    </source>
</evidence>
<dbReference type="InterPro" id="IPR036390">
    <property type="entry name" value="WH_DNA-bd_sf"/>
</dbReference>
<keyword evidence="2" id="KW-0805">Transcription regulation</keyword>
<dbReference type="FunFam" id="1.10.10.10:FF:000001">
    <property type="entry name" value="LysR family transcriptional regulator"/>
    <property type="match status" value="1"/>
</dbReference>
<dbReference type="EMBL" id="UWPJ01000024">
    <property type="protein sequence ID" value="VCU71143.1"/>
    <property type="molecule type" value="Genomic_DNA"/>
</dbReference>
<organism evidence="6 7">
    <name type="scientific">Pigmentiphaga humi</name>
    <dbReference type="NCBI Taxonomy" id="2478468"/>
    <lineage>
        <taxon>Bacteria</taxon>
        <taxon>Pseudomonadati</taxon>
        <taxon>Pseudomonadota</taxon>
        <taxon>Betaproteobacteria</taxon>
        <taxon>Burkholderiales</taxon>
        <taxon>Alcaligenaceae</taxon>
        <taxon>Pigmentiphaga</taxon>
    </lineage>
</organism>
<reference evidence="6 7" key="1">
    <citation type="submission" date="2018-10" db="EMBL/GenBank/DDBJ databases">
        <authorList>
            <person name="Criscuolo A."/>
        </authorList>
    </citation>
    <scope>NUCLEOTIDE SEQUENCE [LARGE SCALE GENOMIC DNA]</scope>
    <source>
        <strain evidence="6">DnA1</strain>
    </source>
</reference>